<organism evidence="1 2">
    <name type="scientific">Lentzea jiangxiensis</name>
    <dbReference type="NCBI Taxonomy" id="641025"/>
    <lineage>
        <taxon>Bacteria</taxon>
        <taxon>Bacillati</taxon>
        <taxon>Actinomycetota</taxon>
        <taxon>Actinomycetes</taxon>
        <taxon>Pseudonocardiales</taxon>
        <taxon>Pseudonocardiaceae</taxon>
        <taxon>Lentzea</taxon>
    </lineage>
</organism>
<evidence type="ECO:0000313" key="2">
    <source>
        <dbReference type="Proteomes" id="UP000199691"/>
    </source>
</evidence>
<protein>
    <submittedName>
        <fullName evidence="1">Uncharacterized protein</fullName>
    </submittedName>
</protein>
<evidence type="ECO:0000313" key="1">
    <source>
        <dbReference type="EMBL" id="SDP90179.1"/>
    </source>
</evidence>
<proteinExistence type="predicted"/>
<dbReference type="AlphaFoldDB" id="A0A1H0WHC0"/>
<keyword evidence="2" id="KW-1185">Reference proteome</keyword>
<reference evidence="2" key="1">
    <citation type="submission" date="2016-10" db="EMBL/GenBank/DDBJ databases">
        <authorList>
            <person name="Varghese N."/>
            <person name="Submissions S."/>
        </authorList>
    </citation>
    <scope>NUCLEOTIDE SEQUENCE [LARGE SCALE GENOMIC DNA]</scope>
    <source>
        <strain evidence="2">CGMCC 4.6609</strain>
    </source>
</reference>
<dbReference type="EMBL" id="FNIX01000019">
    <property type="protein sequence ID" value="SDP90179.1"/>
    <property type="molecule type" value="Genomic_DNA"/>
</dbReference>
<dbReference type="RefSeq" id="WP_143022931.1">
    <property type="nucleotide sequence ID" value="NZ_FNIX01000019.1"/>
</dbReference>
<gene>
    <name evidence="1" type="ORF">SAMN05421507_119123</name>
</gene>
<name>A0A1H0WHC0_9PSEU</name>
<dbReference type="STRING" id="641025.SAMN05421507_119123"/>
<dbReference type="Proteomes" id="UP000199691">
    <property type="component" value="Unassembled WGS sequence"/>
</dbReference>
<sequence>MSVSDADSFGRTAFTSRKPFDFEGLVSRLLSDDDRVDMDEELTIGMANAAGATGAIVMPPAESVQRVRDPLSEETKNSFGDFIMRAFKRTDLDDDAD</sequence>
<accession>A0A1H0WHC0</accession>